<evidence type="ECO:0000313" key="2">
    <source>
        <dbReference type="EMBL" id="SPF45679.1"/>
    </source>
</evidence>
<dbReference type="EMBL" id="OMOF01000267">
    <property type="protein sequence ID" value="SPF45679.1"/>
    <property type="molecule type" value="Genomic_DNA"/>
</dbReference>
<name>A0A2U3L1N4_9FIRM</name>
<dbReference type="Gene3D" id="3.40.50.300">
    <property type="entry name" value="P-loop containing nucleotide triphosphate hydrolases"/>
    <property type="match status" value="1"/>
</dbReference>
<sequence>MTNHMTLDQFENALEEIGYITERNDRIALTTFLATELDKPLLVSGPAGVGKTEIAKVLSRVFGAPLIRLQCYEGLDETKALYEWNYQRQLLKIQMGREHLQEEDLFSTEYLLPRPLLQALLSVERTVLLIDEIDKTDSEFEAFLFELLGEFQVTIPEMGTIKAKERPIVVLTSNGERELSDGLKRRCIFLHVEPPSVKKEVRILRAKIPDLPERLALEVARAVNVLRERLALNKIPSVSETMDWAKALLVMGKTGLDPAWVEATLTLLLKSQDDVELFYREMGAERLLFEASKAAQGERHGHGHGQQQS</sequence>
<dbReference type="SUPFAM" id="SSF52540">
    <property type="entry name" value="P-loop containing nucleoside triphosphate hydrolases"/>
    <property type="match status" value="1"/>
</dbReference>
<evidence type="ECO:0000313" key="3">
    <source>
        <dbReference type="Proteomes" id="UP000238916"/>
    </source>
</evidence>
<feature type="domain" description="AAA+ ATPase" evidence="1">
    <location>
        <begin position="37"/>
        <end position="193"/>
    </location>
</feature>
<proteinExistence type="predicted"/>
<dbReference type="PANTHER" id="PTHR42759">
    <property type="entry name" value="MOXR FAMILY PROTEIN"/>
    <property type="match status" value="1"/>
</dbReference>
<dbReference type="InterPro" id="IPR011704">
    <property type="entry name" value="ATPase_dyneun-rel_AAA"/>
</dbReference>
<protein>
    <recommendedName>
        <fullName evidence="1">AAA+ ATPase domain-containing protein</fullName>
    </recommendedName>
</protein>
<dbReference type="Pfam" id="PF07728">
    <property type="entry name" value="AAA_5"/>
    <property type="match status" value="1"/>
</dbReference>
<dbReference type="PANTHER" id="PTHR42759:SF1">
    <property type="entry name" value="MAGNESIUM-CHELATASE SUBUNIT CHLD"/>
    <property type="match status" value="1"/>
</dbReference>
<dbReference type="InterPro" id="IPR003593">
    <property type="entry name" value="AAA+_ATPase"/>
</dbReference>
<dbReference type="Proteomes" id="UP000238916">
    <property type="component" value="Unassembled WGS sequence"/>
</dbReference>
<reference evidence="3" key="1">
    <citation type="submission" date="2018-02" db="EMBL/GenBank/DDBJ databases">
        <authorList>
            <person name="Hausmann B."/>
        </authorList>
    </citation>
    <scope>NUCLEOTIDE SEQUENCE [LARGE SCALE GENOMIC DNA]</scope>
    <source>
        <strain evidence="3">Peat soil MAG SbF1</strain>
    </source>
</reference>
<dbReference type="AlphaFoldDB" id="A0A2U3L1N4"/>
<dbReference type="InterPro" id="IPR050764">
    <property type="entry name" value="CbbQ/NirQ/NorQ/GpvN"/>
</dbReference>
<dbReference type="CDD" id="cd00009">
    <property type="entry name" value="AAA"/>
    <property type="match status" value="1"/>
</dbReference>
<evidence type="ECO:0000259" key="1">
    <source>
        <dbReference type="SMART" id="SM00382"/>
    </source>
</evidence>
<dbReference type="GO" id="GO:0016887">
    <property type="term" value="F:ATP hydrolysis activity"/>
    <property type="evidence" value="ECO:0007669"/>
    <property type="project" value="InterPro"/>
</dbReference>
<dbReference type="InterPro" id="IPR027417">
    <property type="entry name" value="P-loop_NTPase"/>
</dbReference>
<organism evidence="2 3">
    <name type="scientific">Candidatus Desulfosporosinus infrequens</name>
    <dbReference type="NCBI Taxonomy" id="2043169"/>
    <lineage>
        <taxon>Bacteria</taxon>
        <taxon>Bacillati</taxon>
        <taxon>Bacillota</taxon>
        <taxon>Clostridia</taxon>
        <taxon>Eubacteriales</taxon>
        <taxon>Desulfitobacteriaceae</taxon>
        <taxon>Desulfosporosinus</taxon>
    </lineage>
</organism>
<dbReference type="OrthoDB" id="9783370at2"/>
<accession>A0A2U3L1N4</accession>
<gene>
    <name evidence="2" type="ORF">SBF1_3390008</name>
</gene>
<dbReference type="SMART" id="SM00382">
    <property type="entry name" value="AAA"/>
    <property type="match status" value="1"/>
</dbReference>
<dbReference type="GO" id="GO:0005524">
    <property type="term" value="F:ATP binding"/>
    <property type="evidence" value="ECO:0007669"/>
    <property type="project" value="InterPro"/>
</dbReference>